<feature type="compositionally biased region" description="Basic and acidic residues" evidence="1">
    <location>
        <begin position="194"/>
        <end position="211"/>
    </location>
</feature>
<proteinExistence type="predicted"/>
<dbReference type="GO" id="GO:0005634">
    <property type="term" value="C:nucleus"/>
    <property type="evidence" value="ECO:0007669"/>
    <property type="project" value="TreeGrafter"/>
</dbReference>
<dbReference type="InterPro" id="IPR052054">
    <property type="entry name" value="Oxidative_DNA_repair_enzyme"/>
</dbReference>
<dbReference type="InterPro" id="IPR011257">
    <property type="entry name" value="DNA_glycosylase"/>
</dbReference>
<feature type="region of interest" description="Disordered" evidence="1">
    <location>
        <begin position="191"/>
        <end position="213"/>
    </location>
</feature>
<protein>
    <recommendedName>
        <fullName evidence="4">HhH-GPD domain-containing protein</fullName>
    </recommendedName>
</protein>
<dbReference type="GO" id="GO:0034039">
    <property type="term" value="F:8-oxo-7,8-dihydroguanine DNA N-glycosylase activity"/>
    <property type="evidence" value="ECO:0007669"/>
    <property type="project" value="TreeGrafter"/>
</dbReference>
<sequence length="480" mass="53474">MAAEINAGAFAPENAEHNFEKKERPDVHFVLPVPSGFSLEKAVCSYGFFMMAPNAWVTSSSSSDCTLSSYLERPLRLLDGSAVLASISQSNDELVVCIVGVEVLSDADKEKILTQVERMLRLSQAESFTIGSFHDLHLQAKEDGFGRLFRSPTLFEDMIKSLLLCNCGWKRTLMMARALCELQAELKGSPSGLSDKKLGRMEGPRTPEGRDVKRKACPKKGRYSKTRRFLELNETVEHVNMAAICLGTQEEKLCKPKQVAHIEMAGRDLENGVSLRDLDSKEKAYVPSKGEALHGRRNDLPGFVSGCGSVIGDFPTPEELCCFDAKFLAKRCGLGYRAESVSKLAKSICDGTVDLQLLEHAEREPSLRSDVRSRLLQIHGFGPFTSANILMCMGDYSIIPADTETIRHLRQVHGRLKCTAATVADEAATLYAPYEPYQFLSYWFELWGSYEQRFGKLSCMDPQFYNVFTGRNMSREPQGP</sequence>
<gene>
    <name evidence="2" type="ORF">KP509_37G042300</name>
</gene>
<dbReference type="Proteomes" id="UP000825935">
    <property type="component" value="Chromosome 37"/>
</dbReference>
<dbReference type="Gene3D" id="1.10.340.30">
    <property type="entry name" value="Hypothetical protein, domain 2"/>
    <property type="match status" value="1"/>
</dbReference>
<dbReference type="EMBL" id="CM035442">
    <property type="protein sequence ID" value="KAH7279887.1"/>
    <property type="molecule type" value="Genomic_DNA"/>
</dbReference>
<dbReference type="PANTHER" id="PTHR10242">
    <property type="entry name" value="8-OXOGUANINE DNA GLYCOSYLASE"/>
    <property type="match status" value="1"/>
</dbReference>
<dbReference type="OrthoDB" id="4951845at2759"/>
<evidence type="ECO:0000313" key="2">
    <source>
        <dbReference type="EMBL" id="KAH7279887.1"/>
    </source>
</evidence>
<evidence type="ECO:0008006" key="4">
    <source>
        <dbReference type="Google" id="ProtNLM"/>
    </source>
</evidence>
<organism evidence="2 3">
    <name type="scientific">Ceratopteris richardii</name>
    <name type="common">Triangle waterfern</name>
    <dbReference type="NCBI Taxonomy" id="49495"/>
    <lineage>
        <taxon>Eukaryota</taxon>
        <taxon>Viridiplantae</taxon>
        <taxon>Streptophyta</taxon>
        <taxon>Embryophyta</taxon>
        <taxon>Tracheophyta</taxon>
        <taxon>Polypodiopsida</taxon>
        <taxon>Polypodiidae</taxon>
        <taxon>Polypodiales</taxon>
        <taxon>Pteridineae</taxon>
        <taxon>Pteridaceae</taxon>
        <taxon>Parkerioideae</taxon>
        <taxon>Ceratopteris</taxon>
    </lineage>
</organism>
<evidence type="ECO:0000313" key="3">
    <source>
        <dbReference type="Proteomes" id="UP000825935"/>
    </source>
</evidence>
<keyword evidence="3" id="KW-1185">Reference proteome</keyword>
<dbReference type="AlphaFoldDB" id="A0A8T2Q757"/>
<dbReference type="SUPFAM" id="SSF48150">
    <property type="entry name" value="DNA-glycosylase"/>
    <property type="match status" value="1"/>
</dbReference>
<comment type="caution">
    <text evidence="2">The sequence shown here is derived from an EMBL/GenBank/DDBJ whole genome shotgun (WGS) entry which is preliminary data.</text>
</comment>
<accession>A0A8T2Q757</accession>
<reference evidence="2" key="1">
    <citation type="submission" date="2021-08" db="EMBL/GenBank/DDBJ databases">
        <title>WGS assembly of Ceratopteris richardii.</title>
        <authorList>
            <person name="Marchant D.B."/>
            <person name="Chen G."/>
            <person name="Jenkins J."/>
            <person name="Shu S."/>
            <person name="Leebens-Mack J."/>
            <person name="Grimwood J."/>
            <person name="Schmutz J."/>
            <person name="Soltis P."/>
            <person name="Soltis D."/>
            <person name="Chen Z.-H."/>
        </authorList>
    </citation>
    <scope>NUCLEOTIDE SEQUENCE</scope>
    <source>
        <strain evidence="2">Whitten #5841</strain>
        <tissue evidence="2">Leaf</tissue>
    </source>
</reference>
<dbReference type="PANTHER" id="PTHR10242:SF4">
    <property type="entry name" value="OS07G0657600 PROTEIN"/>
    <property type="match status" value="1"/>
</dbReference>
<name>A0A8T2Q757_CERRI</name>
<dbReference type="GO" id="GO:0006285">
    <property type="term" value="P:base-excision repair, AP site formation"/>
    <property type="evidence" value="ECO:0007669"/>
    <property type="project" value="TreeGrafter"/>
</dbReference>
<evidence type="ECO:0000256" key="1">
    <source>
        <dbReference type="SAM" id="MobiDB-lite"/>
    </source>
</evidence>